<evidence type="ECO:0000256" key="1">
    <source>
        <dbReference type="SAM" id="MobiDB-lite"/>
    </source>
</evidence>
<reference evidence="2" key="1">
    <citation type="submission" date="2020-04" db="EMBL/GenBank/DDBJ databases">
        <authorList>
            <person name="Alioto T."/>
            <person name="Alioto T."/>
            <person name="Gomez Garrido J."/>
        </authorList>
    </citation>
    <scope>NUCLEOTIDE SEQUENCE</scope>
    <source>
        <strain evidence="2">A484AB</strain>
    </source>
</reference>
<protein>
    <submittedName>
        <fullName evidence="2">Oxysterol-binding -related 10, partial</fullName>
    </submittedName>
</protein>
<feature type="compositionally biased region" description="Basic residues" evidence="1">
    <location>
        <begin position="214"/>
        <end position="234"/>
    </location>
</feature>
<dbReference type="OrthoDB" id="48057at2759"/>
<dbReference type="Gene3D" id="3.30.70.3490">
    <property type="match status" value="1"/>
</dbReference>
<dbReference type="InterPro" id="IPR037239">
    <property type="entry name" value="OSBP_sf"/>
</dbReference>
<evidence type="ECO:0000313" key="3">
    <source>
        <dbReference type="Proteomes" id="UP001152795"/>
    </source>
</evidence>
<gene>
    <name evidence="2" type="ORF">PACLA_8A010571</name>
</gene>
<keyword evidence="3" id="KW-1185">Reference proteome</keyword>
<dbReference type="Gene3D" id="2.40.160.120">
    <property type="match status" value="1"/>
</dbReference>
<name>A0A7D9LYJ3_PARCT</name>
<dbReference type="PANTHER" id="PTHR10972:SF141">
    <property type="entry name" value="OXYSTEROL-BINDING PROTEIN"/>
    <property type="match status" value="1"/>
</dbReference>
<dbReference type="GO" id="GO:0016020">
    <property type="term" value="C:membrane"/>
    <property type="evidence" value="ECO:0007669"/>
    <property type="project" value="TreeGrafter"/>
</dbReference>
<organism evidence="2 3">
    <name type="scientific">Paramuricea clavata</name>
    <name type="common">Red gorgonian</name>
    <name type="synonym">Violescent sea-whip</name>
    <dbReference type="NCBI Taxonomy" id="317549"/>
    <lineage>
        <taxon>Eukaryota</taxon>
        <taxon>Metazoa</taxon>
        <taxon>Cnidaria</taxon>
        <taxon>Anthozoa</taxon>
        <taxon>Octocorallia</taxon>
        <taxon>Malacalcyonacea</taxon>
        <taxon>Plexauridae</taxon>
        <taxon>Paramuricea</taxon>
    </lineage>
</organism>
<dbReference type="PANTHER" id="PTHR10972">
    <property type="entry name" value="OXYSTEROL-BINDING PROTEIN-RELATED"/>
    <property type="match status" value="1"/>
</dbReference>
<feature type="region of interest" description="Disordered" evidence="1">
    <location>
        <begin position="211"/>
        <end position="234"/>
    </location>
</feature>
<dbReference type="InterPro" id="IPR000648">
    <property type="entry name" value="Oxysterol-bd"/>
</dbReference>
<feature type="region of interest" description="Disordered" evidence="1">
    <location>
        <begin position="172"/>
        <end position="197"/>
    </location>
</feature>
<dbReference type="Proteomes" id="UP001152795">
    <property type="component" value="Unassembled WGS sequence"/>
</dbReference>
<sequence length="234" mass="27152">MCMNCHIWTKSKFYGMSIGVELIGDGVLTLLNHDEEYVFTFPNAYCRSILTHPWHELGGKVNISCSKTGFSSSITFHTKPMYGGIRDQITGEVKHLPSGRVVCRINGQWTEKIEMTFPDKGVQQVKVMEPNVMKKTCKNLRPVSLQHDNESRKLWNHVTEAVRQDDINKAAEEKHKLEESQRLEAKQREESGTPWKTKLFHEHGEKWLYNNHLSLRRKRLHSASKKRQDKPKPT</sequence>
<feature type="compositionally biased region" description="Basic and acidic residues" evidence="1">
    <location>
        <begin position="172"/>
        <end position="191"/>
    </location>
</feature>
<dbReference type="GO" id="GO:0005829">
    <property type="term" value="C:cytosol"/>
    <property type="evidence" value="ECO:0007669"/>
    <property type="project" value="TreeGrafter"/>
</dbReference>
<proteinExistence type="predicted"/>
<evidence type="ECO:0000313" key="2">
    <source>
        <dbReference type="EMBL" id="CAB4038775.1"/>
    </source>
</evidence>
<dbReference type="AlphaFoldDB" id="A0A7D9LYJ3"/>
<comment type="caution">
    <text evidence="2">The sequence shown here is derived from an EMBL/GenBank/DDBJ whole genome shotgun (WGS) entry which is preliminary data.</text>
</comment>
<dbReference type="FunFam" id="3.30.70.3490:FF:000001">
    <property type="entry name" value="Oxysterol-binding protein"/>
    <property type="match status" value="1"/>
</dbReference>
<dbReference type="EMBL" id="CACRXK020024564">
    <property type="protein sequence ID" value="CAB4038775.1"/>
    <property type="molecule type" value="Genomic_DNA"/>
</dbReference>
<dbReference type="SUPFAM" id="SSF144000">
    <property type="entry name" value="Oxysterol-binding protein-like"/>
    <property type="match status" value="1"/>
</dbReference>
<accession>A0A7D9LYJ3</accession>
<dbReference type="Pfam" id="PF01237">
    <property type="entry name" value="Oxysterol_BP"/>
    <property type="match status" value="2"/>
</dbReference>
<dbReference type="GO" id="GO:0032934">
    <property type="term" value="F:sterol binding"/>
    <property type="evidence" value="ECO:0007669"/>
    <property type="project" value="TreeGrafter"/>
</dbReference>